<dbReference type="eggNOG" id="COG3023">
    <property type="taxonomic scope" value="Bacteria"/>
</dbReference>
<dbReference type="GO" id="GO:0071555">
    <property type="term" value="P:cell wall organization"/>
    <property type="evidence" value="ECO:0007669"/>
    <property type="project" value="UniProtKB-KW"/>
</dbReference>
<dbReference type="GO" id="GO:0009254">
    <property type="term" value="P:peptidoglycan turnover"/>
    <property type="evidence" value="ECO:0007669"/>
    <property type="project" value="TreeGrafter"/>
</dbReference>
<proteinExistence type="predicted"/>
<dbReference type="SUPFAM" id="SSF55846">
    <property type="entry name" value="N-acetylmuramoyl-L-alanine amidase-like"/>
    <property type="match status" value="1"/>
</dbReference>
<dbReference type="GO" id="GO:0008745">
    <property type="term" value="F:N-acetylmuramoyl-L-alanine amidase activity"/>
    <property type="evidence" value="ECO:0007669"/>
    <property type="project" value="UniProtKB-EC"/>
</dbReference>
<dbReference type="SMART" id="SM00644">
    <property type="entry name" value="Ami_2"/>
    <property type="match status" value="1"/>
</dbReference>
<dbReference type="CDD" id="cd06583">
    <property type="entry name" value="PGRP"/>
    <property type="match status" value="1"/>
</dbReference>
<keyword evidence="3" id="KW-0378">Hydrolase</keyword>
<organism evidence="6 7">
    <name type="scientific">Chloroherpeton thalassium (strain ATCC 35110 / GB-78)</name>
    <dbReference type="NCBI Taxonomy" id="517418"/>
    <lineage>
        <taxon>Bacteria</taxon>
        <taxon>Pseudomonadati</taxon>
        <taxon>Chlorobiota</taxon>
        <taxon>Chlorobiia</taxon>
        <taxon>Chlorobiales</taxon>
        <taxon>Chloroherpetonaceae</taxon>
        <taxon>Chloroherpeton</taxon>
    </lineage>
</organism>
<sequence length="288" mass="32287">MNLTISNHLLQGEAVCHDYSTPNHSGTFSAGKADTIVIHYTAGRDARSSVQTLCSPDLKASAHLVIGRNGEIYQLAPFDRITWHAGKSNWHERSGLNQFSIGIEIDNAGRLTKQGTEYLSWFGKSYAANEVFSGVHRHEQTLSFWHRYTEAQILLVEEICRLLRQVYDIKEILGHEEISPGRKTDPGPAFPLDVLRNHVLYTDRKEDSLETDAQPIPNQSELLLGKGIVSADLLNIRYQPNERSATAAAPLPKGTLINILDEKDGWYKVQVQAEGWVSSKWVEAKLSR</sequence>
<name>B3QXY2_CHLT3</name>
<dbReference type="eggNOG" id="COG3103">
    <property type="taxonomic scope" value="Bacteria"/>
</dbReference>
<dbReference type="PANTHER" id="PTHR30417">
    <property type="entry name" value="N-ACETYLMURAMOYL-L-ALANINE AMIDASE AMID"/>
    <property type="match status" value="1"/>
</dbReference>
<dbReference type="EC" id="3.5.1.28" evidence="2"/>
<dbReference type="InterPro" id="IPR051206">
    <property type="entry name" value="NAMLAA_amidase_2"/>
</dbReference>
<dbReference type="Gene3D" id="3.40.80.10">
    <property type="entry name" value="Peptidoglycan recognition protein-like"/>
    <property type="match status" value="1"/>
</dbReference>
<evidence type="ECO:0000256" key="3">
    <source>
        <dbReference type="ARBA" id="ARBA00022801"/>
    </source>
</evidence>
<dbReference type="InterPro" id="IPR002502">
    <property type="entry name" value="Amidase_domain"/>
</dbReference>
<gene>
    <name evidence="6" type="ordered locus">Ctha_1046</name>
</gene>
<dbReference type="EMBL" id="CP001100">
    <property type="protein sequence ID" value="ACF13510.1"/>
    <property type="molecule type" value="Genomic_DNA"/>
</dbReference>
<dbReference type="HOGENOM" id="CLU_077594_0_0_10"/>
<dbReference type="Pfam" id="PF08239">
    <property type="entry name" value="SH3_3"/>
    <property type="match status" value="1"/>
</dbReference>
<reference evidence="6 7" key="1">
    <citation type="submission" date="2008-06" db="EMBL/GenBank/DDBJ databases">
        <title>Complete sequence of Chloroherpeton thalassium ATCC 35110.</title>
        <authorList>
            <consortium name="US DOE Joint Genome Institute"/>
            <person name="Lucas S."/>
            <person name="Copeland A."/>
            <person name="Lapidus A."/>
            <person name="Glavina del Rio T."/>
            <person name="Dalin E."/>
            <person name="Tice H."/>
            <person name="Bruce D."/>
            <person name="Goodwin L."/>
            <person name="Pitluck S."/>
            <person name="Schmutz J."/>
            <person name="Larimer F."/>
            <person name="Land M."/>
            <person name="Hauser L."/>
            <person name="Kyrpides N."/>
            <person name="Mikhailova N."/>
            <person name="Liu Z."/>
            <person name="Li T."/>
            <person name="Zhao F."/>
            <person name="Overmann J."/>
            <person name="Bryant D.A."/>
            <person name="Richardson P."/>
        </authorList>
    </citation>
    <scope>NUCLEOTIDE SEQUENCE [LARGE SCALE GENOMIC DNA]</scope>
    <source>
        <strain evidence="7">ATCC 35110 / GB-78</strain>
    </source>
</reference>
<keyword evidence="4" id="KW-0961">Cell wall biogenesis/degradation</keyword>
<dbReference type="PANTHER" id="PTHR30417:SF1">
    <property type="entry name" value="N-ACETYLMURAMOYL-L-ALANINE AMIDASE AMID"/>
    <property type="match status" value="1"/>
</dbReference>
<evidence type="ECO:0000313" key="7">
    <source>
        <dbReference type="Proteomes" id="UP000001208"/>
    </source>
</evidence>
<dbReference type="Proteomes" id="UP000001208">
    <property type="component" value="Chromosome"/>
</dbReference>
<keyword evidence="7" id="KW-1185">Reference proteome</keyword>
<comment type="catalytic activity">
    <reaction evidence="1">
        <text>Hydrolyzes the link between N-acetylmuramoyl residues and L-amino acid residues in certain cell-wall glycopeptides.</text>
        <dbReference type="EC" id="3.5.1.28"/>
    </reaction>
</comment>
<dbReference type="Pfam" id="PF01510">
    <property type="entry name" value="Amidase_2"/>
    <property type="match status" value="1"/>
</dbReference>
<dbReference type="InterPro" id="IPR003646">
    <property type="entry name" value="SH3-like_bac-type"/>
</dbReference>
<dbReference type="AlphaFoldDB" id="B3QXY2"/>
<dbReference type="PROSITE" id="PS51781">
    <property type="entry name" value="SH3B"/>
    <property type="match status" value="1"/>
</dbReference>
<feature type="domain" description="SH3b" evidence="5">
    <location>
        <begin position="224"/>
        <end position="286"/>
    </location>
</feature>
<evidence type="ECO:0000256" key="2">
    <source>
        <dbReference type="ARBA" id="ARBA00011901"/>
    </source>
</evidence>
<dbReference type="KEGG" id="cts:Ctha_1046"/>
<protein>
    <recommendedName>
        <fullName evidence="2">N-acetylmuramoyl-L-alanine amidase</fullName>
        <ecNumber evidence="2">3.5.1.28</ecNumber>
    </recommendedName>
</protein>
<dbReference type="STRING" id="517418.Ctha_1046"/>
<evidence type="ECO:0000256" key="4">
    <source>
        <dbReference type="ARBA" id="ARBA00023316"/>
    </source>
</evidence>
<evidence type="ECO:0000256" key="1">
    <source>
        <dbReference type="ARBA" id="ARBA00001561"/>
    </source>
</evidence>
<evidence type="ECO:0000313" key="6">
    <source>
        <dbReference type="EMBL" id="ACF13510.1"/>
    </source>
</evidence>
<accession>B3QXY2</accession>
<dbReference type="GO" id="GO:0009253">
    <property type="term" value="P:peptidoglycan catabolic process"/>
    <property type="evidence" value="ECO:0007669"/>
    <property type="project" value="InterPro"/>
</dbReference>
<dbReference type="Gene3D" id="2.30.30.40">
    <property type="entry name" value="SH3 Domains"/>
    <property type="match status" value="1"/>
</dbReference>
<evidence type="ECO:0000259" key="5">
    <source>
        <dbReference type="PROSITE" id="PS51781"/>
    </source>
</evidence>
<dbReference type="InterPro" id="IPR036505">
    <property type="entry name" value="Amidase/PGRP_sf"/>
</dbReference>
<dbReference type="OrthoDB" id="9794842at2"/>
<dbReference type="RefSeq" id="WP_012499594.1">
    <property type="nucleotide sequence ID" value="NC_011026.1"/>
</dbReference>